<proteinExistence type="predicted"/>
<evidence type="ECO:0000313" key="3">
    <source>
        <dbReference type="Proteomes" id="UP000663292"/>
    </source>
</evidence>
<accession>A0A897NPK1</accession>
<evidence type="ECO:0000313" key="2">
    <source>
        <dbReference type="EMBL" id="QSG14712.1"/>
    </source>
</evidence>
<sequence length="66" mass="7438">MLPFRVTPAPRVHTRLFESLMNNHRGRGNRGDAIGPGRTWRGHGGSDPNTFDSGPRTHGYRSRGRR</sequence>
<name>A0A897NPK1_9EURY</name>
<organism evidence="2 3">
    <name type="scientific">Halapricum desulfuricans</name>
    <dbReference type="NCBI Taxonomy" id="2841257"/>
    <lineage>
        <taxon>Archaea</taxon>
        <taxon>Methanobacteriati</taxon>
        <taxon>Methanobacteriota</taxon>
        <taxon>Stenosarchaea group</taxon>
        <taxon>Halobacteria</taxon>
        <taxon>Halobacteriales</taxon>
        <taxon>Haloarculaceae</taxon>
        <taxon>Halapricum</taxon>
    </lineage>
</organism>
<feature type="region of interest" description="Disordered" evidence="1">
    <location>
        <begin position="20"/>
        <end position="66"/>
    </location>
</feature>
<keyword evidence="3" id="KW-1185">Reference proteome</keyword>
<evidence type="ECO:0000256" key="1">
    <source>
        <dbReference type="SAM" id="MobiDB-lite"/>
    </source>
</evidence>
<reference evidence="2 3" key="1">
    <citation type="submission" date="2020-11" db="EMBL/GenBank/DDBJ databases">
        <title>Carbohydrate-dependent, anaerobic sulfur respiration: A novel catabolism in halophilic archaea.</title>
        <authorList>
            <person name="Sorokin D.Y."/>
            <person name="Messina E."/>
            <person name="Smedile F."/>
            <person name="La Cono V."/>
            <person name="Hallsworth J.E."/>
            <person name="Yakimov M.M."/>
        </authorList>
    </citation>
    <scope>NUCLEOTIDE SEQUENCE [LARGE SCALE GENOMIC DNA]</scope>
    <source>
        <strain evidence="2 3">HSR-Est</strain>
    </source>
</reference>
<dbReference type="Proteomes" id="UP000663292">
    <property type="component" value="Chromosome"/>
</dbReference>
<gene>
    <name evidence="2" type="ORF">HSEST_1179</name>
</gene>
<dbReference type="EMBL" id="CP064791">
    <property type="protein sequence ID" value="QSG14712.1"/>
    <property type="molecule type" value="Genomic_DNA"/>
</dbReference>
<protein>
    <submittedName>
        <fullName evidence="2">Uncharacterized protein</fullName>
    </submittedName>
</protein>
<dbReference type="AlphaFoldDB" id="A0A897NPK1"/>